<dbReference type="PROSITE" id="PS50112">
    <property type="entry name" value="PAS"/>
    <property type="match status" value="1"/>
</dbReference>
<dbReference type="PANTHER" id="PTHR45138:SF9">
    <property type="entry name" value="DIGUANYLATE CYCLASE DGCM-RELATED"/>
    <property type="match status" value="1"/>
</dbReference>
<dbReference type="SMART" id="SM00267">
    <property type="entry name" value="GGDEF"/>
    <property type="match status" value="1"/>
</dbReference>
<dbReference type="InterPro" id="IPR000160">
    <property type="entry name" value="GGDEF_dom"/>
</dbReference>
<organism evidence="5 6">
    <name type="scientific">Curvibacter microcysteis</name>
    <dbReference type="NCBI Taxonomy" id="3026419"/>
    <lineage>
        <taxon>Bacteria</taxon>
        <taxon>Pseudomonadati</taxon>
        <taxon>Pseudomonadota</taxon>
        <taxon>Betaproteobacteria</taxon>
        <taxon>Burkholderiales</taxon>
        <taxon>Comamonadaceae</taxon>
        <taxon>Curvibacter</taxon>
    </lineage>
</organism>
<evidence type="ECO:0000259" key="4">
    <source>
        <dbReference type="PROSITE" id="PS50887"/>
    </source>
</evidence>
<dbReference type="NCBIfam" id="TIGR00254">
    <property type="entry name" value="GGDEF"/>
    <property type="match status" value="1"/>
</dbReference>
<dbReference type="Gene3D" id="3.30.450.20">
    <property type="entry name" value="PAS domain"/>
    <property type="match status" value="1"/>
</dbReference>
<dbReference type="Gene3D" id="3.30.450.40">
    <property type="match status" value="1"/>
</dbReference>
<dbReference type="InterPro" id="IPR013767">
    <property type="entry name" value="PAS_fold"/>
</dbReference>
<gene>
    <name evidence="5" type="ORF">PSQ39_03410</name>
</gene>
<accession>A0ABT5MAQ4</accession>
<evidence type="ECO:0000313" key="5">
    <source>
        <dbReference type="EMBL" id="MDD0813667.1"/>
    </source>
</evidence>
<dbReference type="SUPFAM" id="SSF55073">
    <property type="entry name" value="Nucleotide cyclase"/>
    <property type="match status" value="1"/>
</dbReference>
<dbReference type="SUPFAM" id="SSF55785">
    <property type="entry name" value="PYP-like sensor domain (PAS domain)"/>
    <property type="match status" value="1"/>
</dbReference>
<dbReference type="PANTHER" id="PTHR45138">
    <property type="entry name" value="REGULATORY COMPONENTS OF SENSORY TRANSDUCTION SYSTEM"/>
    <property type="match status" value="1"/>
</dbReference>
<dbReference type="Pfam" id="PF00989">
    <property type="entry name" value="PAS"/>
    <property type="match status" value="1"/>
</dbReference>
<feature type="domain" description="PAS" evidence="3">
    <location>
        <begin position="400"/>
        <end position="448"/>
    </location>
</feature>
<reference evidence="5 6" key="1">
    <citation type="submission" date="2023-02" db="EMBL/GenBank/DDBJ databases">
        <title>Bacterial whole genome sequence for Curvibacter sp. HBC28.</title>
        <authorList>
            <person name="Le V."/>
            <person name="Ko S.-R."/>
            <person name="Ahn C.-Y."/>
            <person name="Oh H.-M."/>
        </authorList>
    </citation>
    <scope>NUCLEOTIDE SEQUENCE [LARGE SCALE GENOMIC DNA]</scope>
    <source>
        <strain evidence="5 6">HBC28</strain>
    </source>
</reference>
<dbReference type="Gene3D" id="3.30.70.270">
    <property type="match status" value="1"/>
</dbReference>
<dbReference type="NCBIfam" id="TIGR00229">
    <property type="entry name" value="sensory_box"/>
    <property type="match status" value="1"/>
</dbReference>
<dbReference type="CDD" id="cd00130">
    <property type="entry name" value="PAS"/>
    <property type="match status" value="1"/>
</dbReference>
<dbReference type="Proteomes" id="UP001528672">
    <property type="component" value="Unassembled WGS sequence"/>
</dbReference>
<feature type="domain" description="GGDEF" evidence="4">
    <location>
        <begin position="229"/>
        <end position="361"/>
    </location>
</feature>
<dbReference type="InterPro" id="IPR050469">
    <property type="entry name" value="Diguanylate_Cyclase"/>
</dbReference>
<dbReference type="Pfam" id="PF00990">
    <property type="entry name" value="GGDEF"/>
    <property type="match status" value="1"/>
</dbReference>
<keyword evidence="6" id="KW-1185">Reference proteome</keyword>
<protein>
    <recommendedName>
        <fullName evidence="1">diguanylate cyclase</fullName>
        <ecNumber evidence="1">2.7.7.65</ecNumber>
    </recommendedName>
</protein>
<dbReference type="PROSITE" id="PS50887">
    <property type="entry name" value="GGDEF"/>
    <property type="match status" value="1"/>
</dbReference>
<dbReference type="EMBL" id="JAQSIO010000001">
    <property type="protein sequence ID" value="MDD0813667.1"/>
    <property type="molecule type" value="Genomic_DNA"/>
</dbReference>
<dbReference type="SUPFAM" id="SSF55781">
    <property type="entry name" value="GAF domain-like"/>
    <property type="match status" value="1"/>
</dbReference>
<dbReference type="InterPro" id="IPR000014">
    <property type="entry name" value="PAS"/>
</dbReference>
<dbReference type="CDD" id="cd01949">
    <property type="entry name" value="GGDEF"/>
    <property type="match status" value="1"/>
</dbReference>
<evidence type="ECO:0000259" key="3">
    <source>
        <dbReference type="PROSITE" id="PS50112"/>
    </source>
</evidence>
<comment type="caution">
    <text evidence="5">The sequence shown here is derived from an EMBL/GenBank/DDBJ whole genome shotgun (WGS) entry which is preliminary data.</text>
</comment>
<dbReference type="RefSeq" id="WP_273925185.1">
    <property type="nucleotide sequence ID" value="NZ_JAQSIO010000001.1"/>
</dbReference>
<evidence type="ECO:0000313" key="6">
    <source>
        <dbReference type="Proteomes" id="UP001528672"/>
    </source>
</evidence>
<sequence>MKLSDLFKRTSGHGLRHNSPDLRAEPTALAEALLQACAHLLTHRLDPDESIRWVFDALLRSAPHVRLAWSWAGPPDVQQIEPRNVCGPARSYLDGVALERSPLTESGPAFRLLKRDQPVSHNITADSPYGPWRRAYQVHGLRSVLGLPLRADSTDRRGMVVFYADREDYFQQLGMGLFDSLATLLSAVVVQADQQSQLAREAQQDPLTGLLNRRSINGQQQQLGKDRERSSSVLLLDLDHFKAINDELGHLAGDEVLKTVARRLLDGVRSADRVARWGGEEFLVWLPSTPREGARLVAESLRERIGSTPIALPSGEVRVTVSIGVAEMLPDEHLEPAVARADEVLYEAKRSGRNRVRLWQGPVTELAPLTLGAGALQRANRVPTGQHEDPHVAIIGKQLDGQITSWNLGAERLFGYTEQEMLGRNIALLLPADRLHEEQHIIDRLQRGDPIEALHTTRLHRDGHPVDVTVSVTPLRGPGGTIVGAAKTVRIRTPSPQALR</sequence>
<dbReference type="GO" id="GO:0052621">
    <property type="term" value="F:diguanylate cyclase activity"/>
    <property type="evidence" value="ECO:0007669"/>
    <property type="project" value="UniProtKB-EC"/>
</dbReference>
<dbReference type="InterPro" id="IPR029016">
    <property type="entry name" value="GAF-like_dom_sf"/>
</dbReference>
<keyword evidence="5" id="KW-0808">Transferase</keyword>
<keyword evidence="5" id="KW-0548">Nucleotidyltransferase</keyword>
<evidence type="ECO:0000256" key="1">
    <source>
        <dbReference type="ARBA" id="ARBA00012528"/>
    </source>
</evidence>
<dbReference type="EC" id="2.7.7.65" evidence="1"/>
<dbReference type="InterPro" id="IPR043128">
    <property type="entry name" value="Rev_trsase/Diguanyl_cyclase"/>
</dbReference>
<comment type="catalytic activity">
    <reaction evidence="2">
        <text>2 GTP = 3',3'-c-di-GMP + 2 diphosphate</text>
        <dbReference type="Rhea" id="RHEA:24898"/>
        <dbReference type="ChEBI" id="CHEBI:33019"/>
        <dbReference type="ChEBI" id="CHEBI:37565"/>
        <dbReference type="ChEBI" id="CHEBI:58805"/>
        <dbReference type="EC" id="2.7.7.65"/>
    </reaction>
</comment>
<name>A0ABT5MAQ4_9BURK</name>
<evidence type="ECO:0000256" key="2">
    <source>
        <dbReference type="ARBA" id="ARBA00034247"/>
    </source>
</evidence>
<proteinExistence type="predicted"/>
<dbReference type="InterPro" id="IPR035965">
    <property type="entry name" value="PAS-like_dom_sf"/>
</dbReference>
<dbReference type="SMART" id="SM00091">
    <property type="entry name" value="PAS"/>
    <property type="match status" value="1"/>
</dbReference>
<dbReference type="InterPro" id="IPR029787">
    <property type="entry name" value="Nucleotide_cyclase"/>
</dbReference>